<organism evidence="1">
    <name type="scientific">Tanacetum cinerariifolium</name>
    <name type="common">Dalmatian daisy</name>
    <name type="synonym">Chrysanthemum cinerariifolium</name>
    <dbReference type="NCBI Taxonomy" id="118510"/>
    <lineage>
        <taxon>Eukaryota</taxon>
        <taxon>Viridiplantae</taxon>
        <taxon>Streptophyta</taxon>
        <taxon>Embryophyta</taxon>
        <taxon>Tracheophyta</taxon>
        <taxon>Spermatophyta</taxon>
        <taxon>Magnoliopsida</taxon>
        <taxon>eudicotyledons</taxon>
        <taxon>Gunneridae</taxon>
        <taxon>Pentapetalae</taxon>
        <taxon>asterids</taxon>
        <taxon>campanulids</taxon>
        <taxon>Asterales</taxon>
        <taxon>Asteraceae</taxon>
        <taxon>Asteroideae</taxon>
        <taxon>Anthemideae</taxon>
        <taxon>Anthemidinae</taxon>
        <taxon>Tanacetum</taxon>
    </lineage>
</organism>
<accession>A0A6L2NES9</accession>
<sequence length="427" mass="46916">MGEVSISSSATNLFMVLKASFAASVQQNSFLFVHFLSMSTHGIALSANSDKNLFNARVKVFGTSLVQVLKVDAYLPTTILFIDQDWVSNPIGRGIPVISVGVHGKASASLQSVLISSDRWVCDFSLHSGSLHLLYSSKFPEGLPVGHHGGYSVDNCEFYHRVDCGRYNPEIVIHILPTITFGRLGCRVPLMVPMLKQINVGLLGLGNRPESLRSSRSAWFLRRFLLWSSCRVSSYTVIVPCLTNVNATDSGPKPSFDGSASLKDRTNLKPWKAELFTKTAYLGISGSIDNVARLFVNYVMLCGLYIIAGKCEPYLGGVSLGVVSIYKLKYAMQMLSGGTVMYNICSHCRGIPLKICDDAFEYVGKASSIGCSHTYRTEPLSYRKHVSQTGFWSLTVVVKGYLLTCEKHRQVHSIPGGGMLNIVRRED</sequence>
<dbReference type="EMBL" id="BKCJ010008913">
    <property type="protein sequence ID" value="GEU84530.1"/>
    <property type="molecule type" value="Genomic_DNA"/>
</dbReference>
<comment type="caution">
    <text evidence="1">The sequence shown here is derived from an EMBL/GenBank/DDBJ whole genome shotgun (WGS) entry which is preliminary data.</text>
</comment>
<evidence type="ECO:0000313" key="1">
    <source>
        <dbReference type="EMBL" id="GEU84530.1"/>
    </source>
</evidence>
<reference evidence="1" key="1">
    <citation type="journal article" date="2019" name="Sci. Rep.">
        <title>Draft genome of Tanacetum cinerariifolium, the natural source of mosquito coil.</title>
        <authorList>
            <person name="Yamashiro T."/>
            <person name="Shiraishi A."/>
            <person name="Satake H."/>
            <person name="Nakayama K."/>
        </authorList>
    </citation>
    <scope>NUCLEOTIDE SEQUENCE</scope>
</reference>
<protein>
    <submittedName>
        <fullName evidence="1">Uncharacterized protein</fullName>
    </submittedName>
</protein>
<name>A0A6L2NES9_TANCI</name>
<dbReference type="AlphaFoldDB" id="A0A6L2NES9"/>
<proteinExistence type="predicted"/>
<gene>
    <name evidence="1" type="ORF">Tci_056508</name>
</gene>